<name>A0AAE0AZU3_9ROSI</name>
<gene>
    <name evidence="3" type="ORF">Dsin_006481</name>
</gene>
<feature type="domain" description="HD-Zip IV C-terminal" evidence="2">
    <location>
        <begin position="1"/>
        <end position="96"/>
    </location>
</feature>
<dbReference type="PANTHER" id="PTHR45654:SF1">
    <property type="entry name" value="HOMEOBOX-LEUCINE ZIPPER PROTEIN HDG11"/>
    <property type="match status" value="1"/>
</dbReference>
<keyword evidence="4" id="KW-1185">Reference proteome</keyword>
<proteinExistence type="predicted"/>
<evidence type="ECO:0000313" key="4">
    <source>
        <dbReference type="Proteomes" id="UP001281410"/>
    </source>
</evidence>
<dbReference type="Pfam" id="PF25797">
    <property type="entry name" value="PDF2_C"/>
    <property type="match status" value="1"/>
</dbReference>
<protein>
    <recommendedName>
        <fullName evidence="2">HD-Zip IV C-terminal domain-containing protein</fullName>
    </recommendedName>
</protein>
<dbReference type="AlphaFoldDB" id="A0AAE0AZU3"/>
<dbReference type="EMBL" id="JANJYJ010000002">
    <property type="protein sequence ID" value="KAK3226619.1"/>
    <property type="molecule type" value="Genomic_DNA"/>
</dbReference>
<sequence>MVVYCPVDLSAINIAMSGEDPSYIPLLLSRICPNGHPDQAAAGGGGGDRASTSSNTHGNIGTRSSGSLIIVAFQILESSLPSAELNMESVTTVITLSAPLSSKLRFL</sequence>
<comment type="caution">
    <text evidence="3">The sequence shown here is derived from an EMBL/GenBank/DDBJ whole genome shotgun (WGS) entry which is preliminary data.</text>
</comment>
<evidence type="ECO:0000259" key="2">
    <source>
        <dbReference type="Pfam" id="PF25797"/>
    </source>
</evidence>
<evidence type="ECO:0000256" key="1">
    <source>
        <dbReference type="SAM" id="MobiDB-lite"/>
    </source>
</evidence>
<reference evidence="3" key="1">
    <citation type="journal article" date="2023" name="Plant J.">
        <title>Genome sequences and population genomics provide insights into the demographic history, inbreeding, and mutation load of two 'living fossil' tree species of Dipteronia.</title>
        <authorList>
            <person name="Feng Y."/>
            <person name="Comes H.P."/>
            <person name="Chen J."/>
            <person name="Zhu S."/>
            <person name="Lu R."/>
            <person name="Zhang X."/>
            <person name="Li P."/>
            <person name="Qiu J."/>
            <person name="Olsen K.M."/>
            <person name="Qiu Y."/>
        </authorList>
    </citation>
    <scope>NUCLEOTIDE SEQUENCE</scope>
    <source>
        <strain evidence="3">NBL</strain>
    </source>
</reference>
<evidence type="ECO:0000313" key="3">
    <source>
        <dbReference type="EMBL" id="KAK3226619.1"/>
    </source>
</evidence>
<dbReference type="InterPro" id="IPR057993">
    <property type="entry name" value="HD-Zip_IV_C"/>
</dbReference>
<feature type="compositionally biased region" description="Polar residues" evidence="1">
    <location>
        <begin position="50"/>
        <end position="63"/>
    </location>
</feature>
<feature type="region of interest" description="Disordered" evidence="1">
    <location>
        <begin position="38"/>
        <end position="63"/>
    </location>
</feature>
<accession>A0AAE0AZU3</accession>
<dbReference type="PANTHER" id="PTHR45654">
    <property type="entry name" value="HOMEOBOX-LEUCINE ZIPPER PROTEIN MERISTEM L1"/>
    <property type="match status" value="1"/>
</dbReference>
<organism evidence="3 4">
    <name type="scientific">Dipteronia sinensis</name>
    <dbReference type="NCBI Taxonomy" id="43782"/>
    <lineage>
        <taxon>Eukaryota</taxon>
        <taxon>Viridiplantae</taxon>
        <taxon>Streptophyta</taxon>
        <taxon>Embryophyta</taxon>
        <taxon>Tracheophyta</taxon>
        <taxon>Spermatophyta</taxon>
        <taxon>Magnoliopsida</taxon>
        <taxon>eudicotyledons</taxon>
        <taxon>Gunneridae</taxon>
        <taxon>Pentapetalae</taxon>
        <taxon>rosids</taxon>
        <taxon>malvids</taxon>
        <taxon>Sapindales</taxon>
        <taxon>Sapindaceae</taxon>
        <taxon>Hippocastanoideae</taxon>
        <taxon>Acereae</taxon>
        <taxon>Dipteronia</taxon>
    </lineage>
</organism>
<dbReference type="InterPro" id="IPR042160">
    <property type="entry name" value="HD-Zip_IV"/>
</dbReference>
<dbReference type="Proteomes" id="UP001281410">
    <property type="component" value="Unassembled WGS sequence"/>
</dbReference>